<comment type="similarity">
    <text evidence="1">Belongs to the HIBADH-related family. NP60 subfamily.</text>
</comment>
<keyword evidence="6" id="KW-1185">Reference proteome</keyword>
<dbReference type="SUPFAM" id="SSF48179">
    <property type="entry name" value="6-phosphogluconate dehydrogenase C-terminal domain-like"/>
    <property type="match status" value="1"/>
</dbReference>
<proteinExistence type="inferred from homology"/>
<dbReference type="InterPro" id="IPR036291">
    <property type="entry name" value="NAD(P)-bd_dom_sf"/>
</dbReference>
<dbReference type="PANTHER" id="PTHR43580:SF8">
    <property type="entry name" value="6-PHOSPHOGLUCONATE DEHYDROGENASE NADP-BINDING DOMAIN-CONTAINING PROTEIN-RELATED"/>
    <property type="match status" value="1"/>
</dbReference>
<organism evidence="5 6">
    <name type="scientific">Periconia digitata</name>
    <dbReference type="NCBI Taxonomy" id="1303443"/>
    <lineage>
        <taxon>Eukaryota</taxon>
        <taxon>Fungi</taxon>
        <taxon>Dikarya</taxon>
        <taxon>Ascomycota</taxon>
        <taxon>Pezizomycotina</taxon>
        <taxon>Dothideomycetes</taxon>
        <taxon>Pleosporomycetidae</taxon>
        <taxon>Pleosporales</taxon>
        <taxon>Massarineae</taxon>
        <taxon>Periconiaceae</taxon>
        <taxon>Periconia</taxon>
    </lineage>
</organism>
<dbReference type="Gene3D" id="1.10.1040.10">
    <property type="entry name" value="N-(1-d-carboxylethyl)-l-norvaline Dehydrogenase, domain 2"/>
    <property type="match status" value="1"/>
</dbReference>
<evidence type="ECO:0000313" key="6">
    <source>
        <dbReference type="Proteomes" id="UP001152607"/>
    </source>
</evidence>
<dbReference type="InterPro" id="IPR015815">
    <property type="entry name" value="HIBADH-related"/>
</dbReference>
<evidence type="ECO:0000256" key="1">
    <source>
        <dbReference type="ARBA" id="ARBA00007598"/>
    </source>
</evidence>
<dbReference type="PANTHER" id="PTHR43580">
    <property type="entry name" value="OXIDOREDUCTASE GLYR1-RELATED"/>
    <property type="match status" value="1"/>
</dbReference>
<keyword evidence="2" id="KW-0560">Oxidoreductase</keyword>
<feature type="domain" description="6-phosphogluconate dehydrogenase NADP-binding" evidence="4">
    <location>
        <begin position="7"/>
        <end position="160"/>
    </location>
</feature>
<protein>
    <recommendedName>
        <fullName evidence="4">6-phosphogluconate dehydrogenase NADP-binding domain-containing protein</fullName>
    </recommendedName>
</protein>
<dbReference type="PIRSF" id="PIRSF000103">
    <property type="entry name" value="HIBADH"/>
    <property type="match status" value="1"/>
</dbReference>
<dbReference type="GO" id="GO:0016491">
    <property type="term" value="F:oxidoreductase activity"/>
    <property type="evidence" value="ECO:0007669"/>
    <property type="project" value="UniProtKB-KW"/>
</dbReference>
<evidence type="ECO:0000313" key="5">
    <source>
        <dbReference type="EMBL" id="CAI6241581.1"/>
    </source>
</evidence>
<evidence type="ECO:0000259" key="4">
    <source>
        <dbReference type="Pfam" id="PF03446"/>
    </source>
</evidence>
<gene>
    <name evidence="5" type="ORF">PDIGIT_LOCUS609</name>
</gene>
<dbReference type="InterPro" id="IPR051265">
    <property type="entry name" value="HIBADH-related_NP60_sf"/>
</dbReference>
<dbReference type="EMBL" id="CAOQHR010000001">
    <property type="protein sequence ID" value="CAI6241581.1"/>
    <property type="molecule type" value="Genomic_DNA"/>
</dbReference>
<dbReference type="InterPro" id="IPR006115">
    <property type="entry name" value="6PGDH_NADP-bd"/>
</dbReference>
<evidence type="ECO:0000256" key="2">
    <source>
        <dbReference type="ARBA" id="ARBA00023002"/>
    </source>
</evidence>
<evidence type="ECO:0000256" key="3">
    <source>
        <dbReference type="PIRSR" id="PIRSR000103-1"/>
    </source>
</evidence>
<reference evidence="5" key="1">
    <citation type="submission" date="2023-01" db="EMBL/GenBank/DDBJ databases">
        <authorList>
            <person name="Van Ghelder C."/>
            <person name="Rancurel C."/>
        </authorList>
    </citation>
    <scope>NUCLEOTIDE SEQUENCE</scope>
    <source>
        <strain evidence="5">CNCM I-4278</strain>
    </source>
</reference>
<comment type="caution">
    <text evidence="5">The sequence shown here is derived from an EMBL/GenBank/DDBJ whole genome shotgun (WGS) entry which is preliminary data.</text>
</comment>
<dbReference type="AlphaFoldDB" id="A0A9W4U233"/>
<dbReference type="SUPFAM" id="SSF51735">
    <property type="entry name" value="NAD(P)-binding Rossmann-fold domains"/>
    <property type="match status" value="1"/>
</dbReference>
<accession>A0A9W4U233</accession>
<dbReference type="OrthoDB" id="435038at2759"/>
<dbReference type="InterPro" id="IPR008927">
    <property type="entry name" value="6-PGluconate_DH-like_C_sf"/>
</dbReference>
<dbReference type="Pfam" id="PF03446">
    <property type="entry name" value="NAD_binding_2"/>
    <property type="match status" value="1"/>
</dbReference>
<dbReference type="InterPro" id="IPR013328">
    <property type="entry name" value="6PGD_dom2"/>
</dbReference>
<dbReference type="Proteomes" id="UP001152607">
    <property type="component" value="Unassembled WGS sequence"/>
</dbReference>
<name>A0A9W4U233_9PLEO</name>
<sequence>MEDSTLKIGWIGLGSMGLAMATNMQKHLSEKSLPPLHYTNRTLSRGDLLKSIGGIPCQTVAEVVQNSDLIFISVSDDEALTTTITSIIAPLTPLTNKTIIDTTTVHPTTTTKVSTLLSSLNATYIAAPVFGATPTAREGKLLMAIGGPPSAIPTILPYLTGVLARGTIPVGPDPSQALLLKSTSNFITAGLMYLLSEAHVLAESADLPSSVLESLIEQNFGAYAAGVSKRITSGSYIAPEGERPSSGLELGIKDVGIGVGIAREKGVRLRVGELSLEGMEGARAWGEREGNGMVERLDSSSVFGGVRVANGLGFESGVVKERDGGVERE</sequence>
<feature type="active site" evidence="3">
    <location>
        <position position="181"/>
    </location>
</feature>
<dbReference type="Gene3D" id="3.40.50.720">
    <property type="entry name" value="NAD(P)-binding Rossmann-like Domain"/>
    <property type="match status" value="1"/>
</dbReference>
<dbReference type="GO" id="GO:0050661">
    <property type="term" value="F:NADP binding"/>
    <property type="evidence" value="ECO:0007669"/>
    <property type="project" value="InterPro"/>
</dbReference>